<dbReference type="GO" id="GO:0016853">
    <property type="term" value="F:isomerase activity"/>
    <property type="evidence" value="ECO:0007669"/>
    <property type="project" value="UniProtKB-KW"/>
</dbReference>
<keyword evidence="3" id="KW-1185">Reference proteome</keyword>
<accession>A0AAE3D0R9</accession>
<dbReference type="SUPFAM" id="SSF109854">
    <property type="entry name" value="DinB/YfiT-like putative metalloenzymes"/>
    <property type="match status" value="1"/>
</dbReference>
<dbReference type="GO" id="GO:0046872">
    <property type="term" value="F:metal ion binding"/>
    <property type="evidence" value="ECO:0007669"/>
    <property type="project" value="InterPro"/>
</dbReference>
<evidence type="ECO:0000313" key="2">
    <source>
        <dbReference type="EMBL" id="MBW8637282.1"/>
    </source>
</evidence>
<organism evidence="2 3">
    <name type="scientific">Flavimaribacter sediminis</name>
    <dbReference type="NCBI Taxonomy" id="2865987"/>
    <lineage>
        <taxon>Bacteria</taxon>
        <taxon>Pseudomonadati</taxon>
        <taxon>Pseudomonadota</taxon>
        <taxon>Alphaproteobacteria</taxon>
        <taxon>Hyphomicrobiales</taxon>
        <taxon>Rhizobiaceae</taxon>
        <taxon>Flavimaribacter</taxon>
    </lineage>
</organism>
<gene>
    <name evidence="2" type="ORF">K1W69_08790</name>
</gene>
<protein>
    <submittedName>
        <fullName evidence="2">Maleylpyruvate isomerase N-terminal domain-containing protein</fullName>
    </submittedName>
</protein>
<dbReference type="AlphaFoldDB" id="A0AAE3D0R9"/>
<keyword evidence="2" id="KW-0413">Isomerase</keyword>
<name>A0AAE3D0R9_9HYPH</name>
<proteinExistence type="predicted"/>
<dbReference type="Proteomes" id="UP001196509">
    <property type="component" value="Unassembled WGS sequence"/>
</dbReference>
<comment type="caution">
    <text evidence="2">The sequence shown here is derived from an EMBL/GenBank/DDBJ whole genome shotgun (WGS) entry which is preliminary data.</text>
</comment>
<dbReference type="InterPro" id="IPR034660">
    <property type="entry name" value="DinB/YfiT-like"/>
</dbReference>
<sequence length="246" mass="27194">MNRSLDEAREALRQRQGDGARYDAAAAPARDLDWARRGTAYFARLLNGLGDADLDGPSSLEGRLRREIVAHVGYHARTLSEIVSSAREAQPNAEPVPMRVDIAEVERRATQPARALRNLFAHSKVHLNVEWRDLDDAQWRAVVANGADQEIAVRDTPWLRARAIWLHAIDLGAGGRLTDAPPDFVEALVADLTAERARDDDVAADEGRRFVIRAAETALWLSGRRIRRPDGVSSEMSPSPVGLMNL</sequence>
<dbReference type="InterPro" id="IPR017517">
    <property type="entry name" value="Maleyloyr_isom"/>
</dbReference>
<dbReference type="Pfam" id="PF11716">
    <property type="entry name" value="MDMPI_N"/>
    <property type="match status" value="1"/>
</dbReference>
<feature type="domain" description="Mycothiol-dependent maleylpyruvate isomerase metal-binding" evidence="1">
    <location>
        <begin position="36"/>
        <end position="171"/>
    </location>
</feature>
<dbReference type="NCBIfam" id="TIGR03083">
    <property type="entry name" value="maleylpyruvate isomerase family mycothiol-dependent enzyme"/>
    <property type="match status" value="1"/>
</dbReference>
<evidence type="ECO:0000313" key="3">
    <source>
        <dbReference type="Proteomes" id="UP001196509"/>
    </source>
</evidence>
<dbReference type="Gene3D" id="1.20.120.450">
    <property type="entry name" value="dinb family like domain"/>
    <property type="match status" value="1"/>
</dbReference>
<dbReference type="InterPro" id="IPR024344">
    <property type="entry name" value="MDMPI_metal-binding"/>
</dbReference>
<reference evidence="2" key="1">
    <citation type="submission" date="2021-08" db="EMBL/GenBank/DDBJ databases">
        <title>Hoeflea bacterium WL0058 sp. nov., isolated from the sediment.</title>
        <authorList>
            <person name="Wang L."/>
            <person name="Zhang D."/>
        </authorList>
    </citation>
    <scope>NUCLEOTIDE SEQUENCE</scope>
    <source>
        <strain evidence="2">WL0058</strain>
    </source>
</reference>
<dbReference type="EMBL" id="JAICBX010000002">
    <property type="protein sequence ID" value="MBW8637282.1"/>
    <property type="molecule type" value="Genomic_DNA"/>
</dbReference>
<evidence type="ECO:0000259" key="1">
    <source>
        <dbReference type="Pfam" id="PF11716"/>
    </source>
</evidence>
<dbReference type="RefSeq" id="WP_220228001.1">
    <property type="nucleotide sequence ID" value="NZ_JAICBX010000002.1"/>
</dbReference>